<accession>A0A8H6X6F7</accession>
<dbReference type="OrthoDB" id="2783256at2759"/>
<gene>
    <name evidence="3" type="ORF">MVEN_02247100</name>
</gene>
<dbReference type="Proteomes" id="UP000620124">
    <property type="component" value="Unassembled WGS sequence"/>
</dbReference>
<feature type="domain" description="DUF6699" evidence="2">
    <location>
        <begin position="12"/>
        <end position="125"/>
    </location>
</feature>
<sequence length="178" mass="19314">MITTHIPGLSSAGFLEPAVYPAQTGITLVTPHLPWQISVPASNAKYVTVADVLNTIYRTLRMNATPGEFEALRKDKLMQRVSGAYTQRCKRLRGHRGYEQERKEGIKRVDFLIGYHQFQGIVPTDGALDVWQLTISGSDLPGLASSREATKPKPRLDKPSQAKSTASGGLGLVIVGGG</sequence>
<keyword evidence="4" id="KW-1185">Reference proteome</keyword>
<name>A0A8H6X6F7_9AGAR</name>
<evidence type="ECO:0000313" key="3">
    <source>
        <dbReference type="EMBL" id="KAF7334971.1"/>
    </source>
</evidence>
<dbReference type="InterPro" id="IPR046522">
    <property type="entry name" value="DUF6699"/>
</dbReference>
<protein>
    <recommendedName>
        <fullName evidence="2">DUF6699 domain-containing protein</fullName>
    </recommendedName>
</protein>
<evidence type="ECO:0000313" key="4">
    <source>
        <dbReference type="Proteomes" id="UP000620124"/>
    </source>
</evidence>
<organism evidence="3 4">
    <name type="scientific">Mycena venus</name>
    <dbReference type="NCBI Taxonomy" id="2733690"/>
    <lineage>
        <taxon>Eukaryota</taxon>
        <taxon>Fungi</taxon>
        <taxon>Dikarya</taxon>
        <taxon>Basidiomycota</taxon>
        <taxon>Agaricomycotina</taxon>
        <taxon>Agaricomycetes</taxon>
        <taxon>Agaricomycetidae</taxon>
        <taxon>Agaricales</taxon>
        <taxon>Marasmiineae</taxon>
        <taxon>Mycenaceae</taxon>
        <taxon>Mycena</taxon>
    </lineage>
</organism>
<dbReference type="Pfam" id="PF20415">
    <property type="entry name" value="DUF6699"/>
    <property type="match status" value="1"/>
</dbReference>
<feature type="compositionally biased region" description="Basic and acidic residues" evidence="1">
    <location>
        <begin position="148"/>
        <end position="160"/>
    </location>
</feature>
<evidence type="ECO:0000259" key="2">
    <source>
        <dbReference type="Pfam" id="PF20415"/>
    </source>
</evidence>
<dbReference type="EMBL" id="JACAZI010000025">
    <property type="protein sequence ID" value="KAF7334971.1"/>
    <property type="molecule type" value="Genomic_DNA"/>
</dbReference>
<proteinExistence type="predicted"/>
<dbReference type="AlphaFoldDB" id="A0A8H6X6F7"/>
<comment type="caution">
    <text evidence="3">The sequence shown here is derived from an EMBL/GenBank/DDBJ whole genome shotgun (WGS) entry which is preliminary data.</text>
</comment>
<feature type="region of interest" description="Disordered" evidence="1">
    <location>
        <begin position="142"/>
        <end position="170"/>
    </location>
</feature>
<reference evidence="3" key="1">
    <citation type="submission" date="2020-05" db="EMBL/GenBank/DDBJ databases">
        <title>Mycena genomes resolve the evolution of fungal bioluminescence.</title>
        <authorList>
            <person name="Tsai I.J."/>
        </authorList>
    </citation>
    <scope>NUCLEOTIDE SEQUENCE</scope>
    <source>
        <strain evidence="3">CCC161011</strain>
    </source>
</reference>
<evidence type="ECO:0000256" key="1">
    <source>
        <dbReference type="SAM" id="MobiDB-lite"/>
    </source>
</evidence>